<name>A0A0K0PX16_9ADEN</name>
<evidence type="ECO:0000256" key="6">
    <source>
        <dbReference type="ARBA" id="ARBA00022581"/>
    </source>
</evidence>
<feature type="non-terminal residue" evidence="13">
    <location>
        <position position="325"/>
    </location>
</feature>
<dbReference type="InterPro" id="IPR000931">
    <property type="entry name" value="Adeno_fibre"/>
</dbReference>
<evidence type="ECO:0000256" key="5">
    <source>
        <dbReference type="ARBA" id="ARBA00022562"/>
    </source>
</evidence>
<dbReference type="PRINTS" id="PR00307">
    <property type="entry name" value="ADENOVSFIBRE"/>
</dbReference>
<dbReference type="SUPFAM" id="SSF49835">
    <property type="entry name" value="Virus attachment protein globular domain"/>
    <property type="match status" value="1"/>
</dbReference>
<evidence type="ECO:0000313" key="13">
    <source>
        <dbReference type="EMBL" id="AKQ98404.1"/>
    </source>
</evidence>
<keyword evidence="11" id="KW-1160">Virus entry into host cell</keyword>
<evidence type="ECO:0000256" key="7">
    <source>
        <dbReference type="ARBA" id="ARBA00022804"/>
    </source>
</evidence>
<keyword evidence="8" id="KW-0946">Virion</keyword>
<protein>
    <submittedName>
        <fullName evidence="13">Fiber protein</fullName>
    </submittedName>
</protein>
<sequence length="325" mass="35562">MAKRARLSSSFNPVYPYEDESSSQHPFINPGFISPDGFTQSPDGVLTLKCVSPLTTTSGALDIKVGRGLKVDSTDGSLEENIDITAPLTKFNHSVGLAFGDGLETKENKLYVKLGDGLKFSSGSIYIDHDVNTLWTGVNPSANCIITDNGETNDSKLTLILVKSGGLINAYVSLMGDSDTVNKLTTEKSAQITVDIYFDNQGKVLTELSALKTDLKHKFGQNMASSEVSNCKGFMPSLNAYPFRNPTKPTKGREDYIYGITYYQATDGNLYELKTTITLNHSVISSLCAYAMHISWSWDTVTEPETTPTTLITSPFSFSYIREDD</sequence>
<evidence type="ECO:0000256" key="3">
    <source>
        <dbReference type="ARBA" id="ARBA00006685"/>
    </source>
</evidence>
<evidence type="ECO:0000256" key="10">
    <source>
        <dbReference type="ARBA" id="ARBA00023165"/>
    </source>
</evidence>
<keyword evidence="10" id="KW-1233">Viral attachment to host adhesion receptor</keyword>
<evidence type="ECO:0000256" key="11">
    <source>
        <dbReference type="ARBA" id="ARBA00023296"/>
    </source>
</evidence>
<keyword evidence="9" id="KW-0426">Late protein</keyword>
<dbReference type="Pfam" id="PF00541">
    <property type="entry name" value="Adeno_knob"/>
    <property type="match status" value="1"/>
</dbReference>
<dbReference type="GO" id="GO:0098671">
    <property type="term" value="P:adhesion receptor-mediated virion attachment to host cell"/>
    <property type="evidence" value="ECO:0007669"/>
    <property type="project" value="UniProtKB-KW"/>
</dbReference>
<evidence type="ECO:0000256" key="1">
    <source>
        <dbReference type="ARBA" id="ARBA00004147"/>
    </source>
</evidence>
<dbReference type="GO" id="GO:0046718">
    <property type="term" value="P:symbiont entry into host cell"/>
    <property type="evidence" value="ECO:0007669"/>
    <property type="project" value="UniProtKB-KW"/>
</dbReference>
<dbReference type="EMBL" id="KT069554">
    <property type="protein sequence ID" value="AKQ98404.1"/>
    <property type="molecule type" value="Genomic_DNA"/>
</dbReference>
<dbReference type="InterPro" id="IPR009013">
    <property type="entry name" value="Attachment_protein_shaft_sf"/>
</dbReference>
<dbReference type="GO" id="GO:0007155">
    <property type="term" value="P:cell adhesion"/>
    <property type="evidence" value="ECO:0007669"/>
    <property type="project" value="InterPro"/>
</dbReference>
<comment type="similarity">
    <text evidence="3">Belongs to the adenoviridae fiber family.</text>
</comment>
<evidence type="ECO:0000256" key="9">
    <source>
        <dbReference type="ARBA" id="ARBA00022921"/>
    </source>
</evidence>
<organism evidence="13">
    <name type="scientific">Human mastadenovirus B</name>
    <dbReference type="NCBI Taxonomy" id="108098"/>
    <lineage>
        <taxon>Viruses</taxon>
        <taxon>Varidnaviria</taxon>
        <taxon>Bamfordvirae</taxon>
        <taxon>Preplasmiviricota</taxon>
        <taxon>Polisuviricotina</taxon>
        <taxon>Pharingeaviricetes</taxon>
        <taxon>Rowavirales</taxon>
        <taxon>Adenoviridae</taxon>
        <taxon>Mastadenovirus</taxon>
        <taxon>Mastadenovirus blackbeardi</taxon>
    </lineage>
</organism>
<dbReference type="Pfam" id="PF00608">
    <property type="entry name" value="Adeno_shaft"/>
    <property type="match status" value="2"/>
</dbReference>
<comment type="subcellular location">
    <subcellularLocation>
        <location evidence="1">Host nucleus</location>
    </subcellularLocation>
    <subcellularLocation>
        <location evidence="2">Virion</location>
    </subcellularLocation>
</comment>
<dbReference type="GO" id="GO:0019028">
    <property type="term" value="C:viral capsid"/>
    <property type="evidence" value="ECO:0007669"/>
    <property type="project" value="UniProtKB-KW"/>
</dbReference>
<keyword evidence="5" id="KW-1048">Host nucleus</keyword>
<feature type="domain" description="Adenoviral fibre protein knob" evidence="12">
    <location>
        <begin position="129"/>
        <end position="323"/>
    </location>
</feature>
<keyword evidence="4" id="KW-0167">Capsid protein</keyword>
<evidence type="ECO:0000256" key="2">
    <source>
        <dbReference type="ARBA" id="ARBA00004328"/>
    </source>
</evidence>
<dbReference type="GO" id="GO:0042025">
    <property type="term" value="C:host cell nucleus"/>
    <property type="evidence" value="ECO:0007669"/>
    <property type="project" value="UniProtKB-SubCell"/>
</dbReference>
<dbReference type="InterPro" id="IPR000939">
    <property type="entry name" value="Adenobir_fibre_prot_rpt/shaft"/>
</dbReference>
<accession>A0A0K0PX16</accession>
<proteinExistence type="inferred from homology"/>
<dbReference type="InterPro" id="IPR000978">
    <property type="entry name" value="Adeno_fibre_knob"/>
</dbReference>
<reference evidence="13" key="1">
    <citation type="journal article" date="2015" name="J. Gen. Virol.">
        <title>Phylogenomic evidence for recombination of adenoviruses in wild gorillas.</title>
        <authorList>
            <person name="Hoppe E."/>
            <person name="Pauly M."/>
            <person name="Robbins M."/>
            <person name="Gray M."/>
            <person name="Kujirakwinja D."/>
            <person name="Nishuli R."/>
            <person name="Boji Mungu-Akonkwa D.D."/>
            <person name="Leendertz F.H."/>
            <person name="Ehlers B."/>
        </authorList>
    </citation>
    <scope>NUCLEOTIDE SEQUENCE</scope>
    <source>
        <strain evidence="13">RW Virunga Gorilla beringei beringei 6578</strain>
    </source>
</reference>
<keyword evidence="6" id="KW-0945">Host-virus interaction</keyword>
<evidence type="ECO:0000259" key="12">
    <source>
        <dbReference type="Pfam" id="PF00541"/>
    </source>
</evidence>
<evidence type="ECO:0000256" key="4">
    <source>
        <dbReference type="ARBA" id="ARBA00022561"/>
    </source>
</evidence>
<evidence type="ECO:0000256" key="8">
    <source>
        <dbReference type="ARBA" id="ARBA00022844"/>
    </source>
</evidence>
<keyword evidence="7" id="KW-1161">Viral attachment to host cell</keyword>
<dbReference type="SUPFAM" id="SSF51225">
    <property type="entry name" value="Fibre shaft of virus attachment proteins"/>
    <property type="match status" value="1"/>
</dbReference>
<dbReference type="Gene3D" id="2.10.25.20">
    <property type="entry name" value="reovirus attachment protein sigma1, domain 1"/>
    <property type="match status" value="1"/>
</dbReference>
<dbReference type="InterPro" id="IPR008982">
    <property type="entry name" value="Adenovirus_pIV-like_att"/>
</dbReference>
<dbReference type="Gene3D" id="2.60.90.10">
    <property type="entry name" value="Adenovirus pIV-related, attachment domain"/>
    <property type="match status" value="1"/>
</dbReference>